<organism evidence="2 3">
    <name type="scientific">Christiangramia oceanisediminis</name>
    <dbReference type="NCBI Taxonomy" id="2920386"/>
    <lineage>
        <taxon>Bacteria</taxon>
        <taxon>Pseudomonadati</taxon>
        <taxon>Bacteroidota</taxon>
        <taxon>Flavobacteriia</taxon>
        <taxon>Flavobacteriales</taxon>
        <taxon>Flavobacteriaceae</taxon>
        <taxon>Christiangramia</taxon>
    </lineage>
</organism>
<protein>
    <submittedName>
        <fullName evidence="2">DUF2975 domain-containing protein</fullName>
    </submittedName>
</protein>
<proteinExistence type="predicted"/>
<accession>A0A9X2IAB1</accession>
<name>A0A9X2IAB1_9FLAO</name>
<gene>
    <name evidence="2" type="ORF">MKO06_03450</name>
</gene>
<dbReference type="Proteomes" id="UP001155280">
    <property type="component" value="Unassembled WGS sequence"/>
</dbReference>
<comment type="caution">
    <text evidence="2">The sequence shown here is derived from an EMBL/GenBank/DDBJ whole genome shotgun (WGS) entry which is preliminary data.</text>
</comment>
<evidence type="ECO:0000256" key="1">
    <source>
        <dbReference type="SAM" id="Phobius"/>
    </source>
</evidence>
<dbReference type="AlphaFoldDB" id="A0A9X2IAB1"/>
<evidence type="ECO:0000313" key="2">
    <source>
        <dbReference type="EMBL" id="MCP9198948.1"/>
    </source>
</evidence>
<keyword evidence="1" id="KW-0472">Membrane</keyword>
<feature type="transmembrane region" description="Helical" evidence="1">
    <location>
        <begin position="9"/>
        <end position="34"/>
    </location>
</feature>
<dbReference type="InterPro" id="IPR021354">
    <property type="entry name" value="DUF2975"/>
</dbReference>
<dbReference type="Pfam" id="PF11188">
    <property type="entry name" value="DUF2975"/>
    <property type="match status" value="1"/>
</dbReference>
<keyword evidence="1" id="KW-1133">Transmembrane helix</keyword>
<reference evidence="2" key="1">
    <citation type="submission" date="2022-07" db="EMBL/GenBank/DDBJ databases">
        <title>Gramela sediminis sp. nov., isolated from deep-sea sediment of the Indian Ocean.</title>
        <authorList>
            <person name="Shi H."/>
        </authorList>
    </citation>
    <scope>NUCLEOTIDE SEQUENCE</scope>
    <source>
        <strain evidence="2">GC03-9</strain>
    </source>
</reference>
<feature type="transmembrane region" description="Helical" evidence="1">
    <location>
        <begin position="100"/>
        <end position="121"/>
    </location>
</feature>
<evidence type="ECO:0000313" key="3">
    <source>
        <dbReference type="Proteomes" id="UP001155280"/>
    </source>
</evidence>
<keyword evidence="1" id="KW-0812">Transmembrane</keyword>
<sequence length="172" mass="19835">MKPHPYLKLIISISFYLLLLKFILSIGLYLWILFGGRIKLRSINFLDQKLVEESFGATMIISTFELVLTGLFAYSLYVLKKLVEEFEKEKLYTPKQIAGLKLAGSMIISITILEWFIDFFTRAVAESRLSLGIYFDNPGNPWLLIATGLFFIYLSKVFKNSAELKRDKDLTI</sequence>
<feature type="transmembrane region" description="Helical" evidence="1">
    <location>
        <begin position="141"/>
        <end position="158"/>
    </location>
</feature>
<dbReference type="EMBL" id="JANCNS010000001">
    <property type="protein sequence ID" value="MCP9198948.1"/>
    <property type="molecule type" value="Genomic_DNA"/>
</dbReference>
<feature type="transmembrane region" description="Helical" evidence="1">
    <location>
        <begin position="54"/>
        <end position="79"/>
    </location>
</feature>
<keyword evidence="3" id="KW-1185">Reference proteome</keyword>
<dbReference type="RefSeq" id="WP_241550945.1">
    <property type="nucleotide sequence ID" value="NZ_JANCNS010000001.1"/>
</dbReference>